<dbReference type="EMBL" id="GBRH01239181">
    <property type="protein sequence ID" value="JAD58714.1"/>
    <property type="molecule type" value="Transcribed_RNA"/>
</dbReference>
<sequence>MAAFGQSHMIMRLLRKKQSLGHSIVNRLRISKMCVEEM</sequence>
<evidence type="ECO:0000313" key="1">
    <source>
        <dbReference type="EMBL" id="JAD58714.1"/>
    </source>
</evidence>
<dbReference type="AlphaFoldDB" id="A0A0A9B404"/>
<organism evidence="1">
    <name type="scientific">Arundo donax</name>
    <name type="common">Giant reed</name>
    <name type="synonym">Donax arundinaceus</name>
    <dbReference type="NCBI Taxonomy" id="35708"/>
    <lineage>
        <taxon>Eukaryota</taxon>
        <taxon>Viridiplantae</taxon>
        <taxon>Streptophyta</taxon>
        <taxon>Embryophyta</taxon>
        <taxon>Tracheophyta</taxon>
        <taxon>Spermatophyta</taxon>
        <taxon>Magnoliopsida</taxon>
        <taxon>Liliopsida</taxon>
        <taxon>Poales</taxon>
        <taxon>Poaceae</taxon>
        <taxon>PACMAD clade</taxon>
        <taxon>Arundinoideae</taxon>
        <taxon>Arundineae</taxon>
        <taxon>Arundo</taxon>
    </lineage>
</organism>
<protein>
    <submittedName>
        <fullName evidence="1">Uncharacterized protein</fullName>
    </submittedName>
</protein>
<accession>A0A0A9B404</accession>
<reference evidence="1" key="2">
    <citation type="journal article" date="2015" name="Data Brief">
        <title>Shoot transcriptome of the giant reed, Arundo donax.</title>
        <authorList>
            <person name="Barrero R.A."/>
            <person name="Guerrero F.D."/>
            <person name="Moolhuijzen P."/>
            <person name="Goolsby J.A."/>
            <person name="Tidwell J."/>
            <person name="Bellgard S.E."/>
            <person name="Bellgard M.I."/>
        </authorList>
    </citation>
    <scope>NUCLEOTIDE SEQUENCE</scope>
    <source>
        <tissue evidence="1">Shoot tissue taken approximately 20 cm above the soil surface</tissue>
    </source>
</reference>
<proteinExistence type="predicted"/>
<reference evidence="1" key="1">
    <citation type="submission" date="2014-09" db="EMBL/GenBank/DDBJ databases">
        <authorList>
            <person name="Magalhaes I.L.F."/>
            <person name="Oliveira U."/>
            <person name="Santos F.R."/>
            <person name="Vidigal T.H.D.A."/>
            <person name="Brescovit A.D."/>
            <person name="Santos A.J."/>
        </authorList>
    </citation>
    <scope>NUCLEOTIDE SEQUENCE</scope>
    <source>
        <tissue evidence="1">Shoot tissue taken approximately 20 cm above the soil surface</tissue>
    </source>
</reference>
<name>A0A0A9B404_ARUDO</name>